<organism evidence="1 2">
    <name type="scientific">Mycobacterium botniense</name>
    <dbReference type="NCBI Taxonomy" id="84962"/>
    <lineage>
        <taxon>Bacteria</taxon>
        <taxon>Bacillati</taxon>
        <taxon>Actinomycetota</taxon>
        <taxon>Actinomycetes</taxon>
        <taxon>Mycobacteriales</taxon>
        <taxon>Mycobacteriaceae</taxon>
        <taxon>Mycobacterium</taxon>
    </lineage>
</organism>
<dbReference type="AlphaFoldDB" id="A0A7I9Y298"/>
<accession>A0A7I9Y298</accession>
<reference evidence="1 2" key="1">
    <citation type="journal article" date="2019" name="Emerg. Microbes Infect.">
        <title>Comprehensive subspecies identification of 175 nontuberculous mycobacteria species based on 7547 genomic profiles.</title>
        <authorList>
            <person name="Matsumoto Y."/>
            <person name="Kinjo T."/>
            <person name="Motooka D."/>
            <person name="Nabeya D."/>
            <person name="Jung N."/>
            <person name="Uechi K."/>
            <person name="Horii T."/>
            <person name="Iida T."/>
            <person name="Fujita J."/>
            <person name="Nakamura S."/>
        </authorList>
    </citation>
    <scope>NUCLEOTIDE SEQUENCE [LARGE SCALE GENOMIC DNA]</scope>
    <source>
        <strain evidence="1 2">JCM 17322</strain>
    </source>
</reference>
<gene>
    <name evidence="1" type="ORF">MBOT_35640</name>
</gene>
<name>A0A7I9Y298_9MYCO</name>
<dbReference type="Proteomes" id="UP000465361">
    <property type="component" value="Unassembled WGS sequence"/>
</dbReference>
<comment type="caution">
    <text evidence="1">The sequence shown here is derived from an EMBL/GenBank/DDBJ whole genome shotgun (WGS) entry which is preliminary data.</text>
</comment>
<sequence>MRANTLRPSVTAGIAILGAGLIGVCPAGLQALDIQHRPVTLTSIADATPLASGAVDALSLSNLTFTLGDLIDLLGLSNKGLIPFATTLANSLGLGGDTVSGLVNDLGLGQTPLDQLLSSLVGPLGLSNVTLGDLLNGLGLSNEGLVPFLTTLVNALGLGNDTLDSLVTNLGFNEDLGTVLQSFTPVIDALGLSNLTFGNLVDAVDLQNVPISTVLTDLGAQPTAVNDLLAVLSPLGITDVGELLNYLGLTNADVFAGLVNLTSDPNLAISSLTVVDVLNNLGIGDVTLDTLLGGLSKVDFLQTMTVGSTLANLGINDVTLGNILTSGLIPDTATVDSLLSGLGLSNVTVDTLLGDLDNVSFLQNLTLGGLLNDLGISNDSVINVLIKLITGLYLSPASAAASDVFTGLGPSDINVSTLIGDLAIPAESIAAQIQGITADLLPAISTVWLDLASIF</sequence>
<protein>
    <submittedName>
        <fullName evidence="1">Uncharacterized protein</fullName>
    </submittedName>
</protein>
<keyword evidence="2" id="KW-1185">Reference proteome</keyword>
<evidence type="ECO:0000313" key="1">
    <source>
        <dbReference type="EMBL" id="GFG76199.1"/>
    </source>
</evidence>
<dbReference type="RefSeq" id="WP_163759343.1">
    <property type="nucleotide sequence ID" value="NZ_BLKW01000004.1"/>
</dbReference>
<proteinExistence type="predicted"/>
<dbReference type="EMBL" id="BLKW01000004">
    <property type="protein sequence ID" value="GFG76199.1"/>
    <property type="molecule type" value="Genomic_DNA"/>
</dbReference>
<evidence type="ECO:0000313" key="2">
    <source>
        <dbReference type="Proteomes" id="UP000465361"/>
    </source>
</evidence>